<organism evidence="6 7">
    <name type="scientific">Apodospora peruviana</name>
    <dbReference type="NCBI Taxonomy" id="516989"/>
    <lineage>
        <taxon>Eukaryota</taxon>
        <taxon>Fungi</taxon>
        <taxon>Dikarya</taxon>
        <taxon>Ascomycota</taxon>
        <taxon>Pezizomycotina</taxon>
        <taxon>Sordariomycetes</taxon>
        <taxon>Sordariomycetidae</taxon>
        <taxon>Sordariales</taxon>
        <taxon>Lasiosphaeriaceae</taxon>
        <taxon>Apodospora</taxon>
    </lineage>
</organism>
<evidence type="ECO:0000256" key="1">
    <source>
        <dbReference type="ARBA" id="ARBA00007447"/>
    </source>
</evidence>
<keyword evidence="3" id="KW-1015">Disulfide bond</keyword>
<dbReference type="AlphaFoldDB" id="A0AAE0MFE8"/>
<reference evidence="6" key="1">
    <citation type="journal article" date="2023" name="Mol. Phylogenet. Evol.">
        <title>Genome-scale phylogeny and comparative genomics of the fungal order Sordariales.</title>
        <authorList>
            <person name="Hensen N."/>
            <person name="Bonometti L."/>
            <person name="Westerberg I."/>
            <person name="Brannstrom I.O."/>
            <person name="Guillou S."/>
            <person name="Cros-Aarteil S."/>
            <person name="Calhoun S."/>
            <person name="Haridas S."/>
            <person name="Kuo A."/>
            <person name="Mondo S."/>
            <person name="Pangilinan J."/>
            <person name="Riley R."/>
            <person name="LaButti K."/>
            <person name="Andreopoulos B."/>
            <person name="Lipzen A."/>
            <person name="Chen C."/>
            <person name="Yan M."/>
            <person name="Daum C."/>
            <person name="Ng V."/>
            <person name="Clum A."/>
            <person name="Steindorff A."/>
            <person name="Ohm R.A."/>
            <person name="Martin F."/>
            <person name="Silar P."/>
            <person name="Natvig D.O."/>
            <person name="Lalanne C."/>
            <person name="Gautier V."/>
            <person name="Ament-Velasquez S.L."/>
            <person name="Kruys A."/>
            <person name="Hutchinson M.I."/>
            <person name="Powell A.J."/>
            <person name="Barry K."/>
            <person name="Miller A.N."/>
            <person name="Grigoriev I.V."/>
            <person name="Debuchy R."/>
            <person name="Gladieux P."/>
            <person name="Hiltunen Thoren M."/>
            <person name="Johannesson H."/>
        </authorList>
    </citation>
    <scope>NUCLEOTIDE SEQUENCE</scope>
    <source>
        <strain evidence="6">CBS 118394</strain>
    </source>
</reference>
<feature type="disulfide bond" evidence="3">
    <location>
        <begin position="318"/>
        <end position="353"/>
    </location>
</feature>
<evidence type="ECO:0000313" key="6">
    <source>
        <dbReference type="EMBL" id="KAK3330497.1"/>
    </source>
</evidence>
<dbReference type="PROSITE" id="PS51767">
    <property type="entry name" value="PEPTIDASE_A1"/>
    <property type="match status" value="1"/>
</dbReference>
<keyword evidence="7" id="KW-1185">Reference proteome</keyword>
<evidence type="ECO:0000259" key="5">
    <source>
        <dbReference type="PROSITE" id="PS51767"/>
    </source>
</evidence>
<evidence type="ECO:0000256" key="3">
    <source>
        <dbReference type="PIRSR" id="PIRSR601461-2"/>
    </source>
</evidence>
<comment type="caution">
    <text evidence="6">The sequence shown here is derived from an EMBL/GenBank/DDBJ whole genome shotgun (WGS) entry which is preliminary data.</text>
</comment>
<dbReference type="InterPro" id="IPR021109">
    <property type="entry name" value="Peptidase_aspartic_dom_sf"/>
</dbReference>
<comment type="similarity">
    <text evidence="1">Belongs to the peptidase A1 family.</text>
</comment>
<feature type="signal peptide" evidence="4">
    <location>
        <begin position="1"/>
        <end position="21"/>
    </location>
</feature>
<dbReference type="PRINTS" id="PR00792">
    <property type="entry name" value="PEPSIN"/>
</dbReference>
<dbReference type="PANTHER" id="PTHR47966:SF65">
    <property type="entry name" value="ASPARTIC-TYPE ENDOPEPTIDASE"/>
    <property type="match status" value="1"/>
</dbReference>
<dbReference type="InterPro" id="IPR001461">
    <property type="entry name" value="Aspartic_peptidase_A1"/>
</dbReference>
<dbReference type="PANTHER" id="PTHR47966">
    <property type="entry name" value="BETA-SITE APP-CLEAVING ENZYME, ISOFORM A-RELATED"/>
    <property type="match status" value="1"/>
</dbReference>
<dbReference type="EMBL" id="JAUEDM010000001">
    <property type="protein sequence ID" value="KAK3330497.1"/>
    <property type="molecule type" value="Genomic_DNA"/>
</dbReference>
<dbReference type="Gene3D" id="2.40.70.10">
    <property type="entry name" value="Acid Proteases"/>
    <property type="match status" value="2"/>
</dbReference>
<dbReference type="Pfam" id="PF00026">
    <property type="entry name" value="Asp"/>
    <property type="match status" value="1"/>
</dbReference>
<name>A0AAE0MFE8_9PEZI</name>
<reference evidence="6" key="2">
    <citation type="submission" date="2023-06" db="EMBL/GenBank/DDBJ databases">
        <authorList>
            <consortium name="Lawrence Berkeley National Laboratory"/>
            <person name="Haridas S."/>
            <person name="Hensen N."/>
            <person name="Bonometti L."/>
            <person name="Westerberg I."/>
            <person name="Brannstrom I.O."/>
            <person name="Guillou S."/>
            <person name="Cros-Aarteil S."/>
            <person name="Calhoun S."/>
            <person name="Kuo A."/>
            <person name="Mondo S."/>
            <person name="Pangilinan J."/>
            <person name="Riley R."/>
            <person name="Labutti K."/>
            <person name="Andreopoulos B."/>
            <person name="Lipzen A."/>
            <person name="Chen C."/>
            <person name="Yanf M."/>
            <person name="Daum C."/>
            <person name="Ng V."/>
            <person name="Clum A."/>
            <person name="Steindorff A."/>
            <person name="Ohm R."/>
            <person name="Martin F."/>
            <person name="Silar P."/>
            <person name="Natvig D."/>
            <person name="Lalanne C."/>
            <person name="Gautier V."/>
            <person name="Ament-Velasquez S.L."/>
            <person name="Kruys A."/>
            <person name="Hutchinson M.I."/>
            <person name="Powell A.J."/>
            <person name="Barry K."/>
            <person name="Miller A.N."/>
            <person name="Grigoriev I.V."/>
            <person name="Debuchy R."/>
            <person name="Gladieux P."/>
            <person name="Thoren M.H."/>
            <person name="Johannesson H."/>
        </authorList>
    </citation>
    <scope>NUCLEOTIDE SEQUENCE</scope>
    <source>
        <strain evidence="6">CBS 118394</strain>
    </source>
</reference>
<protein>
    <submittedName>
        <fullName evidence="6">Aspartic peptidase domain-containing protein</fullName>
    </submittedName>
</protein>
<keyword evidence="4" id="KW-0732">Signal</keyword>
<proteinExistence type="inferred from homology"/>
<dbReference type="SUPFAM" id="SSF50630">
    <property type="entry name" value="Acid proteases"/>
    <property type="match status" value="1"/>
</dbReference>
<dbReference type="InterPro" id="IPR033121">
    <property type="entry name" value="PEPTIDASE_A1"/>
</dbReference>
<dbReference type="Proteomes" id="UP001283341">
    <property type="component" value="Unassembled WGS sequence"/>
</dbReference>
<sequence>MTTRLSILLPLLAGLASVCAGLSVPSRHEGPGFLSFPIEHSRRVRSVVKRQEDSSVPLFNVSAISYLIELSIGTPGQSVKVAIDTGSDELWVNPDCNDPSLTRDQVQECTSDGFYNIQNSKTGSTAGIVGASSNSIPYGKGNVSIDYVKDDMALPGSDITLKDVQFGVATASSELNEGIVGLAFGRDANLDYSNFIDIMQEQKVTNSKAFSIALGSADSDNGGVAIFGGVDTKKFAGPLMTNAILGPQFRGDVERYYLQLDSISRGGGKAYGGLSSDFVIVLDSGSSLSYLPPKVLSAMAQDLGASFIRSQQIYMAPCSLLDSSSTLDFDFGNGTVVKVPVGEFILQLDAQNCVLGALPMDAGSGVDAILGDTFMRAVYVVFDQTTKTISMAPFVNCGQNEQAIPASGAAGFKGECDGGAAATNKNAAAGGGRSSVWGSGVVALLVAALVLV</sequence>
<feature type="active site" evidence="2">
    <location>
        <position position="283"/>
    </location>
</feature>
<evidence type="ECO:0000256" key="4">
    <source>
        <dbReference type="SAM" id="SignalP"/>
    </source>
</evidence>
<dbReference type="GO" id="GO:0006508">
    <property type="term" value="P:proteolysis"/>
    <property type="evidence" value="ECO:0007669"/>
    <property type="project" value="InterPro"/>
</dbReference>
<evidence type="ECO:0000256" key="2">
    <source>
        <dbReference type="PIRSR" id="PIRSR601461-1"/>
    </source>
</evidence>
<feature type="active site" evidence="2">
    <location>
        <position position="84"/>
    </location>
</feature>
<accession>A0AAE0MFE8</accession>
<feature type="chain" id="PRO_5042243052" evidence="4">
    <location>
        <begin position="22"/>
        <end position="452"/>
    </location>
</feature>
<evidence type="ECO:0000313" key="7">
    <source>
        <dbReference type="Proteomes" id="UP001283341"/>
    </source>
</evidence>
<dbReference type="GO" id="GO:0004190">
    <property type="term" value="F:aspartic-type endopeptidase activity"/>
    <property type="evidence" value="ECO:0007669"/>
    <property type="project" value="InterPro"/>
</dbReference>
<feature type="domain" description="Peptidase A1" evidence="5">
    <location>
        <begin position="66"/>
        <end position="392"/>
    </location>
</feature>
<gene>
    <name evidence="6" type="ORF">B0H66DRAFT_64595</name>
</gene>